<accession>A0A6G1KVR1</accession>
<gene>
    <name evidence="3" type="ORF">EJ03DRAFT_34825</name>
</gene>
<protein>
    <submittedName>
        <fullName evidence="3">Uncharacterized protein</fullName>
    </submittedName>
</protein>
<feature type="region of interest" description="Disordered" evidence="2">
    <location>
        <begin position="59"/>
        <end position="91"/>
    </location>
</feature>
<proteinExistence type="predicted"/>
<organism evidence="3 4">
    <name type="scientific">Teratosphaeria nubilosa</name>
    <dbReference type="NCBI Taxonomy" id="161662"/>
    <lineage>
        <taxon>Eukaryota</taxon>
        <taxon>Fungi</taxon>
        <taxon>Dikarya</taxon>
        <taxon>Ascomycota</taxon>
        <taxon>Pezizomycotina</taxon>
        <taxon>Dothideomycetes</taxon>
        <taxon>Dothideomycetidae</taxon>
        <taxon>Mycosphaerellales</taxon>
        <taxon>Teratosphaeriaceae</taxon>
        <taxon>Teratosphaeria</taxon>
    </lineage>
</organism>
<keyword evidence="4" id="KW-1185">Reference proteome</keyword>
<feature type="coiled-coil region" evidence="1">
    <location>
        <begin position="114"/>
        <end position="190"/>
    </location>
</feature>
<feature type="region of interest" description="Disordered" evidence="2">
    <location>
        <begin position="1"/>
        <end position="39"/>
    </location>
</feature>
<reference evidence="3" key="1">
    <citation type="journal article" date="2020" name="Stud. Mycol.">
        <title>101 Dothideomycetes genomes: a test case for predicting lifestyles and emergence of pathogens.</title>
        <authorList>
            <person name="Haridas S."/>
            <person name="Albert R."/>
            <person name="Binder M."/>
            <person name="Bloem J."/>
            <person name="Labutti K."/>
            <person name="Salamov A."/>
            <person name="Andreopoulos B."/>
            <person name="Baker S."/>
            <person name="Barry K."/>
            <person name="Bills G."/>
            <person name="Bluhm B."/>
            <person name="Cannon C."/>
            <person name="Castanera R."/>
            <person name="Culley D."/>
            <person name="Daum C."/>
            <person name="Ezra D."/>
            <person name="Gonzalez J."/>
            <person name="Henrissat B."/>
            <person name="Kuo A."/>
            <person name="Liang C."/>
            <person name="Lipzen A."/>
            <person name="Lutzoni F."/>
            <person name="Magnuson J."/>
            <person name="Mondo S."/>
            <person name="Nolan M."/>
            <person name="Ohm R."/>
            <person name="Pangilinan J."/>
            <person name="Park H.-J."/>
            <person name="Ramirez L."/>
            <person name="Alfaro M."/>
            <person name="Sun H."/>
            <person name="Tritt A."/>
            <person name="Yoshinaga Y."/>
            <person name="Zwiers L.-H."/>
            <person name="Turgeon B."/>
            <person name="Goodwin S."/>
            <person name="Spatafora J."/>
            <person name="Crous P."/>
            <person name="Grigoriev I."/>
        </authorList>
    </citation>
    <scope>NUCLEOTIDE SEQUENCE</scope>
    <source>
        <strain evidence="3">CBS 116005</strain>
    </source>
</reference>
<name>A0A6G1KVR1_9PEZI</name>
<feature type="region of interest" description="Disordered" evidence="2">
    <location>
        <begin position="238"/>
        <end position="265"/>
    </location>
</feature>
<dbReference type="AlphaFoldDB" id="A0A6G1KVR1"/>
<keyword evidence="1" id="KW-0175">Coiled coil</keyword>
<feature type="compositionally biased region" description="Polar residues" evidence="2">
    <location>
        <begin position="7"/>
        <end position="19"/>
    </location>
</feature>
<evidence type="ECO:0000313" key="3">
    <source>
        <dbReference type="EMBL" id="KAF2764258.1"/>
    </source>
</evidence>
<evidence type="ECO:0000256" key="2">
    <source>
        <dbReference type="SAM" id="MobiDB-lite"/>
    </source>
</evidence>
<dbReference type="Proteomes" id="UP000799436">
    <property type="component" value="Unassembled WGS sequence"/>
</dbReference>
<sequence>MFGKQRWSPSSRQITTRTSVALDEKPKQPSIEPALGLWRPQPRRVSAHCRIKKIRTRHEDLPPKVGPGTKHNQSIPSGNAKPDDSEITIPSVGNEVPRKEVNLIEHAFFNLKMVLEARKMLQAQRDMVERLTAELDRNHQDIADHDVRIRCAKRSRRSDHPLLDQLLRRRMQAQEAVEYHRAELQKAESRPDTGEVRFAQIESEAFSLLAAYLSTVTSLSLPVNATLLQNLEEKLSGARPTRQSANMWGRRDRPVSGNDAEENLTLGVPVPNKKFRSRKNPAFVIRF</sequence>
<dbReference type="EMBL" id="ML995932">
    <property type="protein sequence ID" value="KAF2764258.1"/>
    <property type="molecule type" value="Genomic_DNA"/>
</dbReference>
<evidence type="ECO:0000313" key="4">
    <source>
        <dbReference type="Proteomes" id="UP000799436"/>
    </source>
</evidence>
<evidence type="ECO:0000256" key="1">
    <source>
        <dbReference type="SAM" id="Coils"/>
    </source>
</evidence>